<gene>
    <name evidence="1" type="ORF">B0T10DRAFT_567149</name>
</gene>
<sequence length="503" mass="58516">MFFSKSEPETIALRSEEVNKFYEPLVLLKVLNNATKDKAVQASLEASIDATNQGEAFKAFVYKLAHICDSEKGGSTVTAFAVLREKGGCVHYQFASNQRSHEKLEETKAYIQGLLNQVKDFDVNMELEKSPSTPMLKKVLIFNRRRVTYYLKRMRACAKDCMEFQRDGDTRLRSEYDLLHEAYKIINDALQELIQHAQFDTPSNTSDKQFAEMCLLLIDHLDNLKHLRVGSMMFDRASKGRSVLAVPSFECWSDLQHFIGRILAYKEFIKFIMFASFMWPDLFKRFRISYYESSKKMKKPCPEKSQTAEAIVHRMTDDQQMKQVFRVFVRDLQMFQLDNSIQEECEKKSFRPIVHSEVLLLNELEKQGLLKPQHFFNRCMYIGSSKPTCRLCDHYFEAHDSKVGRRVSHGNLYLNWRFPDVLRTQGKKGEKKRQAMFERVLRKVRHDAFEVVMRKTPSRYKKEDSITVSATMSAVVRRHMAITRPVEGYRDDLASVIALIGSG</sequence>
<protein>
    <submittedName>
        <fullName evidence="1">Uncharacterized protein</fullName>
    </submittedName>
</protein>
<dbReference type="OrthoDB" id="3251507at2759"/>
<evidence type="ECO:0000313" key="1">
    <source>
        <dbReference type="EMBL" id="KAH6874748.1"/>
    </source>
</evidence>
<organism evidence="1 2">
    <name type="scientific">Thelonectria olida</name>
    <dbReference type="NCBI Taxonomy" id="1576542"/>
    <lineage>
        <taxon>Eukaryota</taxon>
        <taxon>Fungi</taxon>
        <taxon>Dikarya</taxon>
        <taxon>Ascomycota</taxon>
        <taxon>Pezizomycotina</taxon>
        <taxon>Sordariomycetes</taxon>
        <taxon>Hypocreomycetidae</taxon>
        <taxon>Hypocreales</taxon>
        <taxon>Nectriaceae</taxon>
        <taxon>Thelonectria</taxon>
    </lineage>
</organism>
<accession>A0A9P9AIQ6</accession>
<dbReference type="Pfam" id="PF14441">
    <property type="entry name" value="OTT_1508_deam"/>
    <property type="match status" value="1"/>
</dbReference>
<evidence type="ECO:0000313" key="2">
    <source>
        <dbReference type="Proteomes" id="UP000777438"/>
    </source>
</evidence>
<comment type="caution">
    <text evidence="1">The sequence shown here is derived from an EMBL/GenBank/DDBJ whole genome shotgun (WGS) entry which is preliminary data.</text>
</comment>
<keyword evidence="2" id="KW-1185">Reference proteome</keyword>
<dbReference type="EMBL" id="JAGPYM010000037">
    <property type="protein sequence ID" value="KAH6874748.1"/>
    <property type="molecule type" value="Genomic_DNA"/>
</dbReference>
<dbReference type="Proteomes" id="UP000777438">
    <property type="component" value="Unassembled WGS sequence"/>
</dbReference>
<proteinExistence type="predicted"/>
<name>A0A9P9AIQ6_9HYPO</name>
<dbReference type="AlphaFoldDB" id="A0A9P9AIQ6"/>
<dbReference type="InterPro" id="IPR027796">
    <property type="entry name" value="OTT_1508_deam-like"/>
</dbReference>
<reference evidence="1 2" key="1">
    <citation type="journal article" date="2021" name="Nat. Commun.">
        <title>Genetic determinants of endophytism in the Arabidopsis root mycobiome.</title>
        <authorList>
            <person name="Mesny F."/>
            <person name="Miyauchi S."/>
            <person name="Thiergart T."/>
            <person name="Pickel B."/>
            <person name="Atanasova L."/>
            <person name="Karlsson M."/>
            <person name="Huettel B."/>
            <person name="Barry K.W."/>
            <person name="Haridas S."/>
            <person name="Chen C."/>
            <person name="Bauer D."/>
            <person name="Andreopoulos W."/>
            <person name="Pangilinan J."/>
            <person name="LaButti K."/>
            <person name="Riley R."/>
            <person name="Lipzen A."/>
            <person name="Clum A."/>
            <person name="Drula E."/>
            <person name="Henrissat B."/>
            <person name="Kohler A."/>
            <person name="Grigoriev I.V."/>
            <person name="Martin F.M."/>
            <person name="Hacquard S."/>
        </authorList>
    </citation>
    <scope>NUCLEOTIDE SEQUENCE [LARGE SCALE GENOMIC DNA]</scope>
    <source>
        <strain evidence="1 2">MPI-CAGE-CH-0241</strain>
    </source>
</reference>
<dbReference type="PANTHER" id="PTHR42037">
    <property type="match status" value="1"/>
</dbReference>
<dbReference type="PANTHER" id="PTHR42037:SF1">
    <property type="match status" value="1"/>
</dbReference>